<sequence length="625" mass="68794">MAKESRTLEKKQTLGTVYRAILNIASKPSSDRLSGITLLTEGHATEYQIMGNSIQPLSVNGNVLKSEASTAIKTSSNNSSKSTISESGNTDKNFRGAGASAGHQTMGISCQMSSSNANMLKSGANNTDEVQNTFSGPRDGENNFREAGAAEKRHIIASCNQPFSRNTTRLNAEANPANMDDSYPSSLRSSSTCTSYSLEISMSTTNDQNQSQPLPLQTPPESRNNQNKQMNLSVHSGETNQAASGGNFCSKSAQNPLQRCDSQPAELPKAKVSQCTDMPGNFQIVTSKNESTVEKAFSSITSSNGKTGAQPVLPSHPLTSRAGSAEYPMQNSEQLSSFSKEKANPEEEEDMFYAFVILHDQEDDEEAARLKARLEKISSTPGGTFAEDFANPGRSTFSCVEDAINNSAFTMLLLTANFNTRLNEMNADSAIMNSIVKIHKYNTVIPLVPRDNSLTNSEMPLVLRTKVQMKERDNAFELMAKRVLNPRKIQKQKQIWKQEQQVRKQQEKQRLLSEENRRHMDLIRETKRVQELERKLRELQLQQQHLSQPSAPQPQHFHPFSGQAQRFGSIQPECPDPAPAPPHYSGTGWAQPPSNIHIENAKYIIVGNNSTMTVGASGNNSDDED</sequence>
<dbReference type="Ensembl" id="ENSAMXT00005056518.1">
    <property type="protein sequence ID" value="ENSAMXP00005052230.1"/>
    <property type="gene ID" value="ENSAMXG00005023526.1"/>
</dbReference>
<dbReference type="Proteomes" id="UP000694621">
    <property type="component" value="Unplaced"/>
</dbReference>
<feature type="region of interest" description="Disordered" evidence="8">
    <location>
        <begin position="203"/>
        <end position="228"/>
    </location>
</feature>
<keyword evidence="5" id="KW-0391">Immunity</keyword>
<feature type="region of interest" description="Disordered" evidence="8">
    <location>
        <begin position="118"/>
        <end position="144"/>
    </location>
</feature>
<feature type="region of interest" description="Disordered" evidence="8">
    <location>
        <begin position="542"/>
        <end position="594"/>
    </location>
</feature>
<evidence type="ECO:0000256" key="7">
    <source>
        <dbReference type="SAM" id="Coils"/>
    </source>
</evidence>
<feature type="compositionally biased region" description="Low complexity" evidence="8">
    <location>
        <begin position="71"/>
        <end position="85"/>
    </location>
</feature>
<evidence type="ECO:0000313" key="10">
    <source>
        <dbReference type="Ensembl" id="ENSAMXP00005052230.1"/>
    </source>
</evidence>
<reference evidence="10" key="1">
    <citation type="submission" date="2025-08" db="UniProtKB">
        <authorList>
            <consortium name="Ensembl"/>
        </authorList>
    </citation>
    <scope>IDENTIFICATION</scope>
</reference>
<feature type="domain" description="TIR" evidence="9">
    <location>
        <begin position="351"/>
        <end position="503"/>
    </location>
</feature>
<evidence type="ECO:0000256" key="2">
    <source>
        <dbReference type="ARBA" id="ARBA00022490"/>
    </source>
</evidence>
<dbReference type="Gene3D" id="3.40.50.10140">
    <property type="entry name" value="Toll/interleukin-1 receptor homology (TIR) domain"/>
    <property type="match status" value="1"/>
</dbReference>
<feature type="coiled-coil region" evidence="7">
    <location>
        <begin position="497"/>
        <end position="542"/>
    </location>
</feature>
<dbReference type="GO" id="GO:0035591">
    <property type="term" value="F:signaling adaptor activity"/>
    <property type="evidence" value="ECO:0007669"/>
    <property type="project" value="TreeGrafter"/>
</dbReference>
<feature type="compositionally biased region" description="Low complexity" evidence="8">
    <location>
        <begin position="542"/>
        <end position="556"/>
    </location>
</feature>
<evidence type="ECO:0000313" key="11">
    <source>
        <dbReference type="Proteomes" id="UP000694621"/>
    </source>
</evidence>
<keyword evidence="2" id="KW-0963">Cytoplasm</keyword>
<organism evidence="10 11">
    <name type="scientific">Astyanax mexicanus</name>
    <name type="common">Blind cave fish</name>
    <name type="synonym">Astyanax fasciatus mexicanus</name>
    <dbReference type="NCBI Taxonomy" id="7994"/>
    <lineage>
        <taxon>Eukaryota</taxon>
        <taxon>Metazoa</taxon>
        <taxon>Chordata</taxon>
        <taxon>Craniata</taxon>
        <taxon>Vertebrata</taxon>
        <taxon>Euteleostomi</taxon>
        <taxon>Actinopterygii</taxon>
        <taxon>Neopterygii</taxon>
        <taxon>Teleostei</taxon>
        <taxon>Ostariophysi</taxon>
        <taxon>Characiformes</taxon>
        <taxon>Characoidei</taxon>
        <taxon>Acestrorhamphidae</taxon>
        <taxon>Acestrorhamphinae</taxon>
        <taxon>Astyanax</taxon>
    </lineage>
</organism>
<evidence type="ECO:0000256" key="1">
    <source>
        <dbReference type="ARBA" id="ARBA00004496"/>
    </source>
</evidence>
<keyword evidence="3" id="KW-0597">Phosphoprotein</keyword>
<keyword evidence="6" id="KW-0395">Inflammatory response</keyword>
<dbReference type="GO" id="GO:0032481">
    <property type="term" value="P:positive regulation of type I interferon production"/>
    <property type="evidence" value="ECO:0007669"/>
    <property type="project" value="TreeGrafter"/>
</dbReference>
<dbReference type="AlphaFoldDB" id="A0A8B9LQV2"/>
<accession>A0A8B9LQV2</accession>
<dbReference type="PANTHER" id="PTHR47230:SF1">
    <property type="entry name" value="TIR DOMAIN-CONTAINING ADAPTER MOLECULE 1"/>
    <property type="match status" value="1"/>
</dbReference>
<dbReference type="GO" id="GO:0006954">
    <property type="term" value="P:inflammatory response"/>
    <property type="evidence" value="ECO:0007669"/>
    <property type="project" value="UniProtKB-KW"/>
</dbReference>
<evidence type="ECO:0000256" key="8">
    <source>
        <dbReference type="SAM" id="MobiDB-lite"/>
    </source>
</evidence>
<evidence type="ECO:0000256" key="6">
    <source>
        <dbReference type="ARBA" id="ARBA00023198"/>
    </source>
</evidence>
<dbReference type="PANTHER" id="PTHR47230">
    <property type="entry name" value="TIR DOMAIN-CONTAINING ADAPTER MOLECULE 1"/>
    <property type="match status" value="1"/>
</dbReference>
<dbReference type="GO" id="GO:0045087">
    <property type="term" value="P:innate immune response"/>
    <property type="evidence" value="ECO:0007669"/>
    <property type="project" value="UniProtKB-KW"/>
</dbReference>
<dbReference type="InterPro" id="IPR035897">
    <property type="entry name" value="Toll_tir_struct_dom_sf"/>
</dbReference>
<dbReference type="SUPFAM" id="SSF52200">
    <property type="entry name" value="Toll/Interleukin receptor TIR domain"/>
    <property type="match status" value="1"/>
</dbReference>
<name>A0A8B9LQV2_ASTMX</name>
<keyword evidence="4" id="KW-0399">Innate immunity</keyword>
<dbReference type="InterPro" id="IPR000157">
    <property type="entry name" value="TIR_dom"/>
</dbReference>
<dbReference type="KEGG" id="amex:103030647"/>
<keyword evidence="7" id="KW-0175">Coiled coil</keyword>
<evidence type="ECO:0000256" key="4">
    <source>
        <dbReference type="ARBA" id="ARBA00022588"/>
    </source>
</evidence>
<dbReference type="GO" id="GO:0005768">
    <property type="term" value="C:endosome"/>
    <property type="evidence" value="ECO:0007669"/>
    <property type="project" value="TreeGrafter"/>
</dbReference>
<dbReference type="PROSITE" id="PS50104">
    <property type="entry name" value="TIR"/>
    <property type="match status" value="1"/>
</dbReference>
<dbReference type="GO" id="GO:0035666">
    <property type="term" value="P:TRIF-dependent toll-like receptor signaling pathway"/>
    <property type="evidence" value="ECO:0007669"/>
    <property type="project" value="InterPro"/>
</dbReference>
<dbReference type="InterPro" id="IPR046946">
    <property type="entry name" value="TCAM1/2"/>
</dbReference>
<evidence type="ECO:0000256" key="3">
    <source>
        <dbReference type="ARBA" id="ARBA00022553"/>
    </source>
</evidence>
<protein>
    <recommendedName>
        <fullName evidence="9">TIR domain-containing protein</fullName>
    </recommendedName>
</protein>
<dbReference type="CTD" id="148022"/>
<dbReference type="GeneID" id="103030647"/>
<dbReference type="OMA" id="IHIQNAK"/>
<evidence type="ECO:0000256" key="5">
    <source>
        <dbReference type="ARBA" id="ARBA00022859"/>
    </source>
</evidence>
<comment type="subcellular location">
    <subcellularLocation>
        <location evidence="1">Cytoplasm</location>
    </subcellularLocation>
</comment>
<feature type="region of interest" description="Disordered" evidence="8">
    <location>
        <begin position="71"/>
        <end position="102"/>
    </location>
</feature>
<dbReference type="GO" id="GO:0043123">
    <property type="term" value="P:positive regulation of canonical NF-kappaB signal transduction"/>
    <property type="evidence" value="ECO:0007669"/>
    <property type="project" value="TreeGrafter"/>
</dbReference>
<proteinExistence type="predicted"/>
<feature type="compositionally biased region" description="Polar residues" evidence="8">
    <location>
        <begin position="118"/>
        <end position="135"/>
    </location>
</feature>
<evidence type="ECO:0000259" key="9">
    <source>
        <dbReference type="PROSITE" id="PS50104"/>
    </source>
</evidence>